<evidence type="ECO:0008006" key="13">
    <source>
        <dbReference type="Google" id="ProtNLM"/>
    </source>
</evidence>
<dbReference type="GO" id="GO:0098794">
    <property type="term" value="C:postsynapse"/>
    <property type="evidence" value="ECO:0007669"/>
    <property type="project" value="GOC"/>
</dbReference>
<dbReference type="GO" id="GO:0016020">
    <property type="term" value="C:membrane"/>
    <property type="evidence" value="ECO:0007669"/>
    <property type="project" value="TreeGrafter"/>
</dbReference>
<proteinExistence type="inferred from homology"/>
<evidence type="ECO:0000256" key="10">
    <source>
        <dbReference type="SAM" id="Phobius"/>
    </source>
</evidence>
<keyword evidence="6" id="KW-0406">Ion transport</keyword>
<dbReference type="GO" id="GO:0070588">
    <property type="term" value="P:calcium ion transmembrane transport"/>
    <property type="evidence" value="ECO:0007669"/>
    <property type="project" value="TreeGrafter"/>
</dbReference>
<dbReference type="Pfam" id="PF00864">
    <property type="entry name" value="P2X_receptor"/>
    <property type="match status" value="2"/>
</dbReference>
<keyword evidence="5 10" id="KW-1133">Transmembrane helix</keyword>
<dbReference type="EMBL" id="LR899892">
    <property type="protein sequence ID" value="CAD7243147.1"/>
    <property type="molecule type" value="Genomic_DNA"/>
</dbReference>
<evidence type="ECO:0000256" key="4">
    <source>
        <dbReference type="ARBA" id="ARBA00022692"/>
    </source>
</evidence>
<keyword evidence="12" id="KW-1185">Reference proteome</keyword>
<evidence type="ECO:0000313" key="11">
    <source>
        <dbReference type="EMBL" id="CAD7243147.1"/>
    </source>
</evidence>
<dbReference type="AlphaFoldDB" id="A0A7R8X9K3"/>
<evidence type="ECO:0000256" key="1">
    <source>
        <dbReference type="ARBA" id="ARBA00004308"/>
    </source>
</evidence>
<comment type="subcellular location">
    <subcellularLocation>
        <location evidence="1">Endomembrane system</location>
    </subcellularLocation>
</comment>
<evidence type="ECO:0000256" key="3">
    <source>
        <dbReference type="ARBA" id="ARBA00022448"/>
    </source>
</evidence>
<dbReference type="OrthoDB" id="494673at2759"/>
<name>A0A7R8X9K3_9CRUS</name>
<dbReference type="Gene3D" id="1.10.287.940">
    <property type="entry name" value="atp-gated p2x4 ion channel"/>
    <property type="match status" value="1"/>
</dbReference>
<dbReference type="GO" id="GO:0004931">
    <property type="term" value="F:extracellularly ATP-gated monoatomic cation channel activity"/>
    <property type="evidence" value="ECO:0007669"/>
    <property type="project" value="TreeGrafter"/>
</dbReference>
<keyword evidence="3" id="KW-0813">Transport</keyword>
<evidence type="ECO:0000256" key="7">
    <source>
        <dbReference type="ARBA" id="ARBA00023136"/>
    </source>
</evidence>
<keyword evidence="7 10" id="KW-0472">Membrane</keyword>
<keyword evidence="4 10" id="KW-0812">Transmembrane</keyword>
<evidence type="ECO:0000256" key="2">
    <source>
        <dbReference type="ARBA" id="ARBA00009848"/>
    </source>
</evidence>
<evidence type="ECO:0000256" key="9">
    <source>
        <dbReference type="ARBA" id="ARBA00023303"/>
    </source>
</evidence>
<organism evidence="11">
    <name type="scientific">Darwinula stevensoni</name>
    <dbReference type="NCBI Taxonomy" id="69355"/>
    <lineage>
        <taxon>Eukaryota</taxon>
        <taxon>Metazoa</taxon>
        <taxon>Ecdysozoa</taxon>
        <taxon>Arthropoda</taxon>
        <taxon>Crustacea</taxon>
        <taxon>Oligostraca</taxon>
        <taxon>Ostracoda</taxon>
        <taxon>Podocopa</taxon>
        <taxon>Podocopida</taxon>
        <taxon>Darwinulocopina</taxon>
        <taxon>Darwinuloidea</taxon>
        <taxon>Darwinulidae</taxon>
        <taxon>Darwinula</taxon>
    </lineage>
</organism>
<keyword evidence="8" id="KW-1071">Ligand-gated ion channel</keyword>
<accession>A0A7R8X9K3</accession>
<sequence>MKAESRLARNQLGLIRLHASRRLRSAFGRPRMMETAKQCWHFVKSSLFEYELPETQTMPVPGRRTSTKVGFVYRIFQLLIIIYFFWYQGFYIQGFYEKLDFDSTIKLNLEDAPFDNSTEDHLVPQEFRQTYREIANTLEQEIPASEEDVFFVATGVVIAPKQIVGLCPEDPTVPGAICDPSSPNPCPAGKTLWNGRTTGRCIASDRGNSTCEIRAWCPVENDENLESVPVLDSPSPALCRFNKLILHRRGRVVLMQDVMNRTVFLKNFVSFPNSGNGSRRGNIPKAHGVGQVLKCHFHPDQDPHCPVFTVGTILEGAGIENFKDIVVSGGVMSIDISWDCKLGNDQECLPNYEFHRLDDPKTKIASGFNFRYQQYHNETVRSRFAIVGIRFEVKVSVQESQLSPTPIVRDVGSCVGVLMLVGSVSTHLTFYYTSSQCRKMNNPNVGESKSQIHQRPAIYVSSYGCRKARIMQPTAQSLKKAIEIAPANLELYLPREIEVDGEHYGEH</sequence>
<comment type="similarity">
    <text evidence="2">Belongs to the P2X receptor family.</text>
</comment>
<evidence type="ECO:0000256" key="5">
    <source>
        <dbReference type="ARBA" id="ARBA00022989"/>
    </source>
</evidence>
<dbReference type="PANTHER" id="PTHR10125:SF31">
    <property type="entry name" value="P2X RECEPTOR E"/>
    <property type="match status" value="1"/>
</dbReference>
<reference evidence="11" key="1">
    <citation type="submission" date="2020-11" db="EMBL/GenBank/DDBJ databases">
        <authorList>
            <person name="Tran Van P."/>
        </authorList>
    </citation>
    <scope>NUCLEOTIDE SEQUENCE</scope>
</reference>
<feature type="transmembrane region" description="Helical" evidence="10">
    <location>
        <begin position="71"/>
        <end position="90"/>
    </location>
</feature>
<dbReference type="EMBL" id="CAJPEV010000375">
    <property type="protein sequence ID" value="CAG0884614.1"/>
    <property type="molecule type" value="Genomic_DNA"/>
</dbReference>
<dbReference type="Gene3D" id="2.60.490.10">
    <property type="entry name" value="atp-gated p2x4 ion channel domain"/>
    <property type="match status" value="1"/>
</dbReference>
<keyword evidence="9" id="KW-0407">Ion channel</keyword>
<protein>
    <recommendedName>
        <fullName evidence="13">P2X purinoceptor</fullName>
    </recommendedName>
</protein>
<evidence type="ECO:0000256" key="8">
    <source>
        <dbReference type="ARBA" id="ARBA00023286"/>
    </source>
</evidence>
<dbReference type="Proteomes" id="UP000677054">
    <property type="component" value="Unassembled WGS sequence"/>
</dbReference>
<dbReference type="InterPro" id="IPR027309">
    <property type="entry name" value="P2X_extracellular_dom_sf"/>
</dbReference>
<dbReference type="InterPro" id="IPR059116">
    <property type="entry name" value="P2X_receptor"/>
</dbReference>
<evidence type="ECO:0000313" key="12">
    <source>
        <dbReference type="Proteomes" id="UP000677054"/>
    </source>
</evidence>
<dbReference type="GO" id="GO:0012505">
    <property type="term" value="C:endomembrane system"/>
    <property type="evidence" value="ECO:0007669"/>
    <property type="project" value="UniProtKB-SubCell"/>
</dbReference>
<dbReference type="PANTHER" id="PTHR10125">
    <property type="entry name" value="P2X PURINOCEPTOR"/>
    <property type="match status" value="1"/>
</dbReference>
<gene>
    <name evidence="11" type="ORF">DSTB1V02_LOCUS3081</name>
</gene>
<evidence type="ECO:0000256" key="6">
    <source>
        <dbReference type="ARBA" id="ARBA00023065"/>
    </source>
</evidence>